<dbReference type="InterPro" id="IPR052585">
    <property type="entry name" value="Lipid_raft_assoc_Zn_ADH"/>
</dbReference>
<dbReference type="AlphaFoldDB" id="R8ARW2"/>
<reference evidence="3 4" key="1">
    <citation type="journal article" date="2013" name="Genome Announc.">
        <title>Genome Sequence of Plesiomonas shigelloides Strain 302-73 (Serotype O1).</title>
        <authorList>
            <person name="Pique N."/>
            <person name="Aquilini E."/>
            <person name="Alioto T."/>
            <person name="Minana-Galbis D."/>
            <person name="Tomas J.M."/>
        </authorList>
    </citation>
    <scope>NUCLEOTIDE SEQUENCE [LARGE SCALE GENOMIC DNA]</scope>
    <source>
        <strain evidence="3 4">302-73</strain>
    </source>
</reference>
<protein>
    <submittedName>
        <fullName evidence="3">Alcohol dehydrogenase</fullName>
    </submittedName>
</protein>
<organism evidence="3 4">
    <name type="scientific">Plesiomonas shigelloides 302-73</name>
    <dbReference type="NCBI Taxonomy" id="1315976"/>
    <lineage>
        <taxon>Bacteria</taxon>
        <taxon>Pseudomonadati</taxon>
        <taxon>Pseudomonadota</taxon>
        <taxon>Gammaproteobacteria</taxon>
        <taxon>Enterobacterales</taxon>
        <taxon>Enterobacteriaceae</taxon>
        <taxon>Plesiomonas</taxon>
    </lineage>
</organism>
<dbReference type="Gene3D" id="3.90.180.10">
    <property type="entry name" value="Medium-chain alcohol dehydrogenases, catalytic domain"/>
    <property type="match status" value="1"/>
</dbReference>
<evidence type="ECO:0000256" key="1">
    <source>
        <dbReference type="SAM" id="MobiDB-lite"/>
    </source>
</evidence>
<dbReference type="SMART" id="SM00829">
    <property type="entry name" value="PKS_ER"/>
    <property type="match status" value="1"/>
</dbReference>
<accession>R8ARW2</accession>
<gene>
    <name evidence="3" type="ORF">PLESHI_08005</name>
</gene>
<dbReference type="InterPro" id="IPR020843">
    <property type="entry name" value="ER"/>
</dbReference>
<dbReference type="GO" id="GO:0016491">
    <property type="term" value="F:oxidoreductase activity"/>
    <property type="evidence" value="ECO:0007669"/>
    <property type="project" value="InterPro"/>
</dbReference>
<name>R8ARW2_PLESH</name>
<sequence length="331" mass="35956">MPQQTTQQAWGYQTQQSIPRSATPQSVDQPVYSIVQITLPRPELAPDEVLVENQAIGINPVDWKFIQANPLNWPARHIPGVDGAGIVVAVGSLVDAALMGQAVAYHTALKRNGSFAQFTAVKMHRFMRLPHKMSASLAAALPCPMLTAWQAAEKIPVKSGARVLVAGLGAVNKILVQLLAQRGFVVDVLSRSMSESQAQMLGIHQIYRQLSAVDATYFAAFDAVGPQSAAQLVPFLQANGHIVCIQGRIEQPVDAPFTRTISYHEIALGALHDFGEQAAWQTLMLAGEALLEQVAKQTLHITPPHCVEFSQLPRALALSEQRKEKMVVLAN</sequence>
<feature type="domain" description="Enoyl reductase (ER)" evidence="2">
    <location>
        <begin position="25"/>
        <end position="328"/>
    </location>
</feature>
<dbReference type="Proteomes" id="UP000014012">
    <property type="component" value="Unassembled WGS sequence"/>
</dbReference>
<dbReference type="SUPFAM" id="SSF51735">
    <property type="entry name" value="NAD(P)-binding Rossmann-fold domains"/>
    <property type="match status" value="1"/>
</dbReference>
<dbReference type="InterPro" id="IPR036291">
    <property type="entry name" value="NAD(P)-bd_dom_sf"/>
</dbReference>
<comment type="caution">
    <text evidence="3">The sequence shown here is derived from an EMBL/GenBank/DDBJ whole genome shotgun (WGS) entry which is preliminary data.</text>
</comment>
<feature type="region of interest" description="Disordered" evidence="1">
    <location>
        <begin position="1"/>
        <end position="25"/>
    </location>
</feature>
<dbReference type="InterPro" id="IPR013154">
    <property type="entry name" value="ADH-like_N"/>
</dbReference>
<evidence type="ECO:0000259" key="2">
    <source>
        <dbReference type="SMART" id="SM00829"/>
    </source>
</evidence>
<dbReference type="PATRIC" id="fig|1315976.3.peg.1583"/>
<dbReference type="Pfam" id="PF08240">
    <property type="entry name" value="ADH_N"/>
    <property type="match status" value="1"/>
</dbReference>
<dbReference type="HOGENOM" id="CLU_026673_3_3_6"/>
<dbReference type="RefSeq" id="WP_010863224.1">
    <property type="nucleotide sequence ID" value="NZ_KB944508.1"/>
</dbReference>
<dbReference type="EMBL" id="AQQO01000047">
    <property type="protein sequence ID" value="EON89075.1"/>
    <property type="molecule type" value="Genomic_DNA"/>
</dbReference>
<dbReference type="PANTHER" id="PTHR43482">
    <property type="entry name" value="PROTEIN AST1-RELATED"/>
    <property type="match status" value="1"/>
</dbReference>
<proteinExistence type="predicted"/>
<dbReference type="OrthoDB" id="9771084at2"/>
<evidence type="ECO:0000313" key="4">
    <source>
        <dbReference type="Proteomes" id="UP000014012"/>
    </source>
</evidence>
<dbReference type="InterPro" id="IPR011032">
    <property type="entry name" value="GroES-like_sf"/>
</dbReference>
<dbReference type="PANTHER" id="PTHR43482:SF1">
    <property type="entry name" value="PROTEIN AST1-RELATED"/>
    <property type="match status" value="1"/>
</dbReference>
<dbReference type="SUPFAM" id="SSF50129">
    <property type="entry name" value="GroES-like"/>
    <property type="match status" value="1"/>
</dbReference>
<evidence type="ECO:0000313" key="3">
    <source>
        <dbReference type="EMBL" id="EON89075.1"/>
    </source>
</evidence>
<dbReference type="Gene3D" id="3.40.50.720">
    <property type="entry name" value="NAD(P)-binding Rossmann-like Domain"/>
    <property type="match status" value="1"/>
</dbReference>
<keyword evidence="4" id="KW-1185">Reference proteome</keyword>